<evidence type="ECO:0000256" key="6">
    <source>
        <dbReference type="ARBA" id="ARBA00023136"/>
    </source>
</evidence>
<feature type="transmembrane region" description="Helical" evidence="7">
    <location>
        <begin position="52"/>
        <end position="70"/>
    </location>
</feature>
<dbReference type="Pfam" id="PF04290">
    <property type="entry name" value="DctQ"/>
    <property type="match status" value="1"/>
</dbReference>
<name>I4Z4Y4_9BURK</name>
<accession>I4Z4Y4</accession>
<feature type="domain" description="Tripartite ATP-independent periplasmic transporters DctQ component" evidence="8">
    <location>
        <begin position="1"/>
        <end position="72"/>
    </location>
</feature>
<keyword evidence="10" id="KW-1185">Reference proteome</keyword>
<dbReference type="GO" id="GO:0022857">
    <property type="term" value="F:transmembrane transporter activity"/>
    <property type="evidence" value="ECO:0007669"/>
    <property type="project" value="UniProtKB-UniRule"/>
</dbReference>
<keyword evidence="6 7" id="KW-0472">Membrane</keyword>
<evidence type="ECO:0000256" key="3">
    <source>
        <dbReference type="ARBA" id="ARBA00022475"/>
    </source>
</evidence>
<dbReference type="Proteomes" id="UP000053899">
    <property type="component" value="Unassembled WGS sequence"/>
</dbReference>
<evidence type="ECO:0000313" key="10">
    <source>
        <dbReference type="Proteomes" id="UP000053899"/>
    </source>
</evidence>
<evidence type="ECO:0000256" key="4">
    <source>
        <dbReference type="ARBA" id="ARBA00022692"/>
    </source>
</evidence>
<keyword evidence="4 7" id="KW-0812">Transmembrane</keyword>
<protein>
    <recommendedName>
        <fullName evidence="7">TRAP transporter small permease protein</fullName>
    </recommendedName>
</protein>
<dbReference type="GO" id="GO:0005886">
    <property type="term" value="C:plasma membrane"/>
    <property type="evidence" value="ECO:0007669"/>
    <property type="project" value="UniProtKB-SubCell"/>
</dbReference>
<evidence type="ECO:0000256" key="1">
    <source>
        <dbReference type="ARBA" id="ARBA00004651"/>
    </source>
</evidence>
<organism evidence="9 10">
    <name type="scientific">Leptothrix ochracea L12</name>
    <dbReference type="NCBI Taxonomy" id="735332"/>
    <lineage>
        <taxon>Bacteria</taxon>
        <taxon>Pseudomonadati</taxon>
        <taxon>Pseudomonadota</taxon>
        <taxon>Betaproteobacteria</taxon>
        <taxon>Burkholderiales</taxon>
        <taxon>Sphaerotilaceae</taxon>
        <taxon>Leptothrix</taxon>
    </lineage>
</organism>
<comment type="subunit">
    <text evidence="7">The complex comprises the extracytoplasmic solute receptor protein and the two transmembrane proteins.</text>
</comment>
<evidence type="ECO:0000256" key="7">
    <source>
        <dbReference type="RuleBase" id="RU369079"/>
    </source>
</evidence>
<comment type="similarity">
    <text evidence="7">Belongs to the TRAP transporter small permease family.</text>
</comment>
<proteinExistence type="inferred from homology"/>
<keyword evidence="2 7" id="KW-0813">Transport</keyword>
<evidence type="ECO:0000256" key="5">
    <source>
        <dbReference type="ARBA" id="ARBA00022989"/>
    </source>
</evidence>
<keyword evidence="5 7" id="KW-1133">Transmembrane helix</keyword>
<feature type="transmembrane region" description="Helical" evidence="7">
    <location>
        <begin position="12"/>
        <end position="32"/>
    </location>
</feature>
<dbReference type="EMBL" id="JH660696">
    <property type="protein sequence ID" value="EIM31276.1"/>
    <property type="molecule type" value="Genomic_DNA"/>
</dbReference>
<evidence type="ECO:0000313" key="9">
    <source>
        <dbReference type="EMBL" id="EIM31276.1"/>
    </source>
</evidence>
<evidence type="ECO:0000259" key="8">
    <source>
        <dbReference type="Pfam" id="PF04290"/>
    </source>
</evidence>
<keyword evidence="3" id="KW-1003">Cell membrane</keyword>
<evidence type="ECO:0000256" key="2">
    <source>
        <dbReference type="ARBA" id="ARBA00022448"/>
    </source>
</evidence>
<comment type="subcellular location">
    <subcellularLocation>
        <location evidence="7">Cell inner membrane</location>
        <topology evidence="7">Multi-pass membrane protein</topology>
    </subcellularLocation>
    <subcellularLocation>
        <location evidence="1">Cell membrane</location>
        <topology evidence="1">Multi-pass membrane protein</topology>
    </subcellularLocation>
</comment>
<dbReference type="AlphaFoldDB" id="I4Z4Y4"/>
<reference evidence="9 10" key="1">
    <citation type="submission" date="2012-04" db="EMBL/GenBank/DDBJ databases">
        <title>Improved High-Quality Draft sequence of Leptothrix ochracea L12.</title>
        <authorList>
            <consortium name="US DOE Joint Genome Institute"/>
            <person name="Lucas S."/>
            <person name="Han J."/>
            <person name="Lapidus A."/>
            <person name="Cheng J.-F."/>
            <person name="Goodwin L."/>
            <person name="Pitluck S."/>
            <person name="Peters L."/>
            <person name="Zeytun A."/>
            <person name="Detter J.C."/>
            <person name="Han C."/>
            <person name="Tapia R."/>
            <person name="Land M."/>
            <person name="Hauser L."/>
            <person name="Kyrpides N."/>
            <person name="Ivanova N."/>
            <person name="Pagani I."/>
            <person name="Stepanauskas R."/>
            <person name="Masland D."/>
            <person name="Poulton N."/>
            <person name="Emerson D."/>
            <person name="Fleming E."/>
            <person name="Woyke T."/>
        </authorList>
    </citation>
    <scope>NUCLEOTIDE SEQUENCE [LARGE SCALE GENOMIC DNA]</scope>
    <source>
        <strain evidence="9 10">L12</strain>
    </source>
</reference>
<sequence>MPPRVQRGLRIAAHLLIGGLMGWAVPGSWDYIHFMARENTPVMDLPWMWVDAPFLFLLCAVALKSLRALWNEIGSALR</sequence>
<dbReference type="InterPro" id="IPR055348">
    <property type="entry name" value="DctQ"/>
</dbReference>
<dbReference type="HOGENOM" id="CLU_2617714_0_0_4"/>
<comment type="caution">
    <text evidence="7">Lacks conserved residue(s) required for the propagation of feature annotation.</text>
</comment>
<keyword evidence="7" id="KW-0997">Cell inner membrane</keyword>
<gene>
    <name evidence="9" type="ORF">LepocDRAFT_00000030</name>
</gene>
<comment type="function">
    <text evidence="7">Part of the tripartite ATP-independent periplasmic (TRAP) transport system.</text>
</comment>